<accession>A0A5S4H3C7</accession>
<evidence type="ECO:0000259" key="5">
    <source>
        <dbReference type="SMART" id="SM00382"/>
    </source>
</evidence>
<feature type="domain" description="Clp ATPase C-terminal" evidence="6">
    <location>
        <begin position="178"/>
        <end position="265"/>
    </location>
</feature>
<dbReference type="PANTHER" id="PTHR11638:SF18">
    <property type="entry name" value="HEAT SHOCK PROTEIN 104"/>
    <property type="match status" value="1"/>
</dbReference>
<evidence type="ECO:0000259" key="6">
    <source>
        <dbReference type="SMART" id="SM01086"/>
    </source>
</evidence>
<dbReference type="InterPro" id="IPR003593">
    <property type="entry name" value="AAA+_ATPase"/>
</dbReference>
<dbReference type="PRINTS" id="PR00300">
    <property type="entry name" value="CLPPROTEASEA"/>
</dbReference>
<feature type="domain" description="AAA+ ATPase" evidence="5">
    <location>
        <begin position="1"/>
        <end position="145"/>
    </location>
</feature>
<dbReference type="InterPro" id="IPR027417">
    <property type="entry name" value="P-loop_NTPase"/>
</dbReference>
<dbReference type="AlphaFoldDB" id="A0A5S4H3C7"/>
<keyword evidence="3" id="KW-0143">Chaperone</keyword>
<dbReference type="InterPro" id="IPR001270">
    <property type="entry name" value="ClpA/B"/>
</dbReference>
<evidence type="ECO:0000256" key="3">
    <source>
        <dbReference type="ARBA" id="ARBA00023186"/>
    </source>
</evidence>
<comment type="caution">
    <text evidence="7">The sequence shown here is derived from an EMBL/GenBank/DDBJ whole genome shotgun (WGS) entry which is preliminary data.</text>
</comment>
<protein>
    <submittedName>
        <fullName evidence="7">AAA family ATPase</fullName>
    </submittedName>
</protein>
<dbReference type="GO" id="GO:0034605">
    <property type="term" value="P:cellular response to heat"/>
    <property type="evidence" value="ECO:0007669"/>
    <property type="project" value="TreeGrafter"/>
</dbReference>
<sequence length="303" mass="34035">GRSFQFAGPSGVGKTELSKTLAEFLFGDEDALIQLDMSEFMEKHTVSRLFGSPPGYVGYEEGGQLTEKVRRKPFSVVLFDEIEKAHQDIFNSLLQILEDGRLTDAQGRVVDFKNTVIIMTTNLGSKDISKGVSMGFARQNDEQGSYERMKAKVSEELKQHFRPEFLNRVDDTVVFHQLTPKEIIQIVDLMIAKVDERLRDRDMGIELRQEAKDLLALRGYDPVLGARPLRRTIQREIEDTLSEKILYSELKPGQIVIVGTEGFDPDNPDTAENAKFTFKGVPKPTGVPDSPPPIEGAVNFNKD</sequence>
<evidence type="ECO:0000256" key="2">
    <source>
        <dbReference type="ARBA" id="ARBA00022840"/>
    </source>
</evidence>
<reference evidence="7 8" key="1">
    <citation type="submission" date="2019-05" db="EMBL/GenBank/DDBJ databases">
        <title>Draft genome sequence of Actinomadura geliboluensis A8036.</title>
        <authorList>
            <person name="Saricaoglu S."/>
            <person name="Isik K."/>
        </authorList>
    </citation>
    <scope>NUCLEOTIDE SEQUENCE [LARGE SCALE GENOMIC DNA]</scope>
    <source>
        <strain evidence="7 8">A8036</strain>
    </source>
</reference>
<dbReference type="EMBL" id="VCKZ01000080">
    <property type="protein sequence ID" value="TMR39775.1"/>
    <property type="molecule type" value="Genomic_DNA"/>
</dbReference>
<dbReference type="OrthoDB" id="3170949at2"/>
<dbReference type="Pfam" id="PF10431">
    <property type="entry name" value="ClpB_D2-small"/>
    <property type="match status" value="1"/>
</dbReference>
<dbReference type="CDD" id="cd19499">
    <property type="entry name" value="RecA-like_ClpB_Hsp104-like"/>
    <property type="match status" value="1"/>
</dbReference>
<dbReference type="SUPFAM" id="SSF52540">
    <property type="entry name" value="P-loop containing nucleoside triphosphate hydrolases"/>
    <property type="match status" value="1"/>
</dbReference>
<dbReference type="GO" id="GO:0005524">
    <property type="term" value="F:ATP binding"/>
    <property type="evidence" value="ECO:0007669"/>
    <property type="project" value="UniProtKB-KW"/>
</dbReference>
<evidence type="ECO:0000313" key="8">
    <source>
        <dbReference type="Proteomes" id="UP000305238"/>
    </source>
</evidence>
<dbReference type="PANTHER" id="PTHR11638">
    <property type="entry name" value="ATP-DEPENDENT CLP PROTEASE"/>
    <property type="match status" value="1"/>
</dbReference>
<dbReference type="Gene3D" id="3.40.50.300">
    <property type="entry name" value="P-loop containing nucleotide triphosphate hydrolases"/>
    <property type="match status" value="1"/>
</dbReference>
<dbReference type="GO" id="GO:0016887">
    <property type="term" value="F:ATP hydrolysis activity"/>
    <property type="evidence" value="ECO:0007669"/>
    <property type="project" value="InterPro"/>
</dbReference>
<evidence type="ECO:0000313" key="7">
    <source>
        <dbReference type="EMBL" id="TMR39775.1"/>
    </source>
</evidence>
<name>A0A5S4H3C7_9ACTN</name>
<dbReference type="RefSeq" id="WP_138636715.1">
    <property type="nucleotide sequence ID" value="NZ_VCKZ01000080.1"/>
</dbReference>
<evidence type="ECO:0000256" key="4">
    <source>
        <dbReference type="SAM" id="MobiDB-lite"/>
    </source>
</evidence>
<organism evidence="7 8">
    <name type="scientific">Actinomadura geliboluensis</name>
    <dbReference type="NCBI Taxonomy" id="882440"/>
    <lineage>
        <taxon>Bacteria</taxon>
        <taxon>Bacillati</taxon>
        <taxon>Actinomycetota</taxon>
        <taxon>Actinomycetes</taxon>
        <taxon>Streptosporangiales</taxon>
        <taxon>Thermomonosporaceae</taxon>
        <taxon>Actinomadura</taxon>
    </lineage>
</organism>
<dbReference type="FunFam" id="3.40.50.300:FF:000025">
    <property type="entry name" value="ATP-dependent Clp protease subunit"/>
    <property type="match status" value="1"/>
</dbReference>
<feature type="non-terminal residue" evidence="7">
    <location>
        <position position="1"/>
    </location>
</feature>
<dbReference type="Gene3D" id="1.10.8.60">
    <property type="match status" value="1"/>
</dbReference>
<dbReference type="Pfam" id="PF07724">
    <property type="entry name" value="AAA_2"/>
    <property type="match status" value="1"/>
</dbReference>
<keyword evidence="2" id="KW-0067">ATP-binding</keyword>
<keyword evidence="8" id="KW-1185">Reference proteome</keyword>
<dbReference type="Proteomes" id="UP000305238">
    <property type="component" value="Unassembled WGS sequence"/>
</dbReference>
<proteinExistence type="predicted"/>
<evidence type="ECO:0000256" key="1">
    <source>
        <dbReference type="ARBA" id="ARBA00022741"/>
    </source>
</evidence>
<dbReference type="InterPro" id="IPR003959">
    <property type="entry name" value="ATPase_AAA_core"/>
</dbReference>
<dbReference type="SMART" id="SM01086">
    <property type="entry name" value="ClpB_D2-small"/>
    <property type="match status" value="1"/>
</dbReference>
<dbReference type="GO" id="GO:0005737">
    <property type="term" value="C:cytoplasm"/>
    <property type="evidence" value="ECO:0007669"/>
    <property type="project" value="TreeGrafter"/>
</dbReference>
<dbReference type="InterPro" id="IPR050130">
    <property type="entry name" value="ClpA_ClpB"/>
</dbReference>
<gene>
    <name evidence="7" type="ORF">ETD96_13695</name>
</gene>
<keyword evidence="1" id="KW-0547">Nucleotide-binding</keyword>
<dbReference type="SMART" id="SM00382">
    <property type="entry name" value="AAA"/>
    <property type="match status" value="1"/>
</dbReference>
<dbReference type="InterPro" id="IPR019489">
    <property type="entry name" value="Clp_ATPase_C"/>
</dbReference>
<feature type="region of interest" description="Disordered" evidence="4">
    <location>
        <begin position="278"/>
        <end position="303"/>
    </location>
</feature>